<proteinExistence type="predicted"/>
<comment type="caution">
    <text evidence="2">The sequence shown here is derived from an EMBL/GenBank/DDBJ whole genome shotgun (WGS) entry which is preliminary data.</text>
</comment>
<name>A0ABW8LSX0_9ACTN</name>
<gene>
    <name evidence="2" type="ORF">ACI2L5_27640</name>
</gene>
<dbReference type="SUPFAM" id="SSF51735">
    <property type="entry name" value="NAD(P)-binding Rossmann-fold domains"/>
    <property type="match status" value="1"/>
</dbReference>
<protein>
    <submittedName>
        <fullName evidence="2">Zinc-binding dehydrogenase</fullName>
    </submittedName>
</protein>
<dbReference type="InterPro" id="IPR011032">
    <property type="entry name" value="GroES-like_sf"/>
</dbReference>
<feature type="domain" description="Enoyl reductase (ER)" evidence="1">
    <location>
        <begin position="1"/>
        <end position="216"/>
    </location>
</feature>
<dbReference type="EMBL" id="JBJDQH010000009">
    <property type="protein sequence ID" value="MFK4268693.1"/>
    <property type="molecule type" value="Genomic_DNA"/>
</dbReference>
<dbReference type="InterPro" id="IPR020843">
    <property type="entry name" value="ER"/>
</dbReference>
<organism evidence="2 3">
    <name type="scientific">Streptomyces milbemycinicus</name>
    <dbReference type="NCBI Taxonomy" id="476552"/>
    <lineage>
        <taxon>Bacteria</taxon>
        <taxon>Bacillati</taxon>
        <taxon>Actinomycetota</taxon>
        <taxon>Actinomycetes</taxon>
        <taxon>Kitasatosporales</taxon>
        <taxon>Streptomycetaceae</taxon>
        <taxon>Streptomyces</taxon>
    </lineage>
</organism>
<dbReference type="Gene3D" id="3.40.50.720">
    <property type="entry name" value="NAD(P)-binding Rossmann-like Domain"/>
    <property type="match status" value="2"/>
</dbReference>
<dbReference type="RefSeq" id="WP_358643187.1">
    <property type="nucleotide sequence ID" value="NZ_JBFAEV010000025.1"/>
</dbReference>
<dbReference type="Gene3D" id="3.90.180.10">
    <property type="entry name" value="Medium-chain alcohol dehydrogenases, catalytic domain"/>
    <property type="match status" value="2"/>
</dbReference>
<dbReference type="InterPro" id="IPR052585">
    <property type="entry name" value="Lipid_raft_assoc_Zn_ADH"/>
</dbReference>
<dbReference type="PANTHER" id="PTHR43482:SF1">
    <property type="entry name" value="PROTEIN AST1-RELATED"/>
    <property type="match status" value="1"/>
</dbReference>
<dbReference type="InterPro" id="IPR036291">
    <property type="entry name" value="NAD(P)-bd_dom_sf"/>
</dbReference>
<dbReference type="Pfam" id="PF13602">
    <property type="entry name" value="ADH_zinc_N_2"/>
    <property type="match status" value="1"/>
</dbReference>
<reference evidence="2 3" key="1">
    <citation type="submission" date="2024-11" db="EMBL/GenBank/DDBJ databases">
        <title>The Natural Products Discovery Center: Release of the First 8490 Sequenced Strains for Exploring Actinobacteria Biosynthetic Diversity.</title>
        <authorList>
            <person name="Kalkreuter E."/>
            <person name="Kautsar S.A."/>
            <person name="Yang D."/>
            <person name="Bader C.D."/>
            <person name="Teijaro C.N."/>
            <person name="Fluegel L."/>
            <person name="Davis C.M."/>
            <person name="Simpson J.R."/>
            <person name="Lauterbach L."/>
            <person name="Steele A.D."/>
            <person name="Gui C."/>
            <person name="Meng S."/>
            <person name="Li G."/>
            <person name="Viehrig K."/>
            <person name="Ye F."/>
            <person name="Su P."/>
            <person name="Kiefer A.F."/>
            <person name="Nichols A."/>
            <person name="Cepeda A.J."/>
            <person name="Yan W."/>
            <person name="Fan B."/>
            <person name="Jiang Y."/>
            <person name="Adhikari A."/>
            <person name="Zheng C.-J."/>
            <person name="Schuster L."/>
            <person name="Cowan T.M."/>
            <person name="Smanski M.J."/>
            <person name="Chevrette M.G."/>
            <person name="De Carvalho L.P.S."/>
            <person name="Shen B."/>
        </authorList>
    </citation>
    <scope>NUCLEOTIDE SEQUENCE [LARGE SCALE GENOMIC DNA]</scope>
    <source>
        <strain evidence="2 3">NPDC020863</strain>
    </source>
</reference>
<dbReference type="SUPFAM" id="SSF50129">
    <property type="entry name" value="GroES-like"/>
    <property type="match status" value="1"/>
</dbReference>
<evidence type="ECO:0000259" key="1">
    <source>
        <dbReference type="SMART" id="SM00829"/>
    </source>
</evidence>
<keyword evidence="3" id="KW-1185">Reference proteome</keyword>
<accession>A0ABW8LSX0</accession>
<evidence type="ECO:0000313" key="2">
    <source>
        <dbReference type="EMBL" id="MFK4268693.1"/>
    </source>
</evidence>
<sequence length="218" mass="22393">MEAAGVVDQIGTGTDTDLGVGDHAMAIVLADGSHGAYAEHVVVPAESVVRAPHGASDAQAASLPMNGLTARLALDTLGLEAGQTVAITGAAGAVGGYAVQLAKADGLRVVADASERPGVDGLLDGASLGALTARAVRDGGRVVTLRGFDGPGERGIVYEPIVVFRYARERAKLDRLRQQVEEGRITLRVARTFPVEQAAEAHRILAAGGVRGRLVLTF</sequence>
<dbReference type="SMART" id="SM00829">
    <property type="entry name" value="PKS_ER"/>
    <property type="match status" value="1"/>
</dbReference>
<dbReference type="Proteomes" id="UP001620295">
    <property type="component" value="Unassembled WGS sequence"/>
</dbReference>
<evidence type="ECO:0000313" key="3">
    <source>
        <dbReference type="Proteomes" id="UP001620295"/>
    </source>
</evidence>
<dbReference type="PANTHER" id="PTHR43482">
    <property type="entry name" value="PROTEIN AST1-RELATED"/>
    <property type="match status" value="1"/>
</dbReference>